<evidence type="ECO:0000313" key="5">
    <source>
        <dbReference type="Proteomes" id="UP000311919"/>
    </source>
</evidence>
<dbReference type="InterPro" id="IPR019748">
    <property type="entry name" value="FERM_central"/>
</dbReference>
<dbReference type="SUPFAM" id="SSF50729">
    <property type="entry name" value="PH domain-like"/>
    <property type="match status" value="1"/>
</dbReference>
<sequence>MKSLKKNRAKSSPTKKKINDSANGVSEKCLKPGDSFQCKVRLLDDSQLPIEFSMKKTDIGSLLFRQVCQSVGDLIECDYFGLRYTDKENIRQWLELDKSVYKQLKDCKSFVVNFRVKHYPPDPVHDLAQSLSRYLMYLQIRRDLTQGRLLCPASIVGKLGALVAQAEIGDAPTENVEVSTGDVVCCAPPSLYDTRLNSVESTEFANMSTTNNCDQSIQEETLDYAACCNMLRKLKIIFNQTPEVEAQIMEEYQKLRGLKAVEAETELLQRASQLPTYGIDPVPATPMQKIYLPISTGATGNSSPSTNVKENKSDRNSVTLSAQPVNLPEGATFYLGITSTGVVTFVGRQRNAEYTWDQIHRLGCDGKLFLIYLKRDHTKYILHSFHCKSKTAALAFWHWVNDRKCFFTLKKASEAKKIKPSTSIFSRGHTYRFSGRSQQELRACTGSIANLPQQSFSRVSSFRKVYGLHPNSESNGRATLPGRLRPSDDSSGDRSERPRTLDEISPLMAAFADMPDSIDNERIPDTVVEQPCEEDLDERAKASPSSKDKKMNDVDVGKDGVIQATVESWIEPTQIVQQTISVEKMGIQSLGSDKCSESNMVVHKRTEHSILTSADYTQAVNALDKTLDHHINLTQPNAVTKSKVETYMNMPNGETIRMPSNDEYKVCANGPCTKKSNYELTHVNGDASPASIRNHTVKQHDEQSSSVKRYIIALTAAAFVVLAGIIVMLETTPAKSNQYNQNIFYNTIRHNPFIERFQEYVYTPVRRSLVDGFAFLVSFIDS</sequence>
<dbReference type="EMBL" id="SKCS01000090">
    <property type="protein sequence ID" value="TNN17573.1"/>
    <property type="molecule type" value="Genomic_DNA"/>
</dbReference>
<dbReference type="InterPro" id="IPR019749">
    <property type="entry name" value="Band_41_domain"/>
</dbReference>
<gene>
    <name evidence="4" type="ORF">EWB00_010997</name>
</gene>
<dbReference type="AlphaFoldDB" id="A0A4Z2DM46"/>
<keyword evidence="2" id="KW-0812">Transmembrane</keyword>
<keyword evidence="5" id="KW-1185">Reference proteome</keyword>
<proteinExistence type="predicted"/>
<dbReference type="PANTHER" id="PTHR23280">
    <property type="entry name" value="4.1 G PROTEIN"/>
    <property type="match status" value="1"/>
</dbReference>
<feature type="transmembrane region" description="Helical" evidence="2">
    <location>
        <begin position="710"/>
        <end position="729"/>
    </location>
</feature>
<dbReference type="SUPFAM" id="SSF47031">
    <property type="entry name" value="Second domain of FERM"/>
    <property type="match status" value="1"/>
</dbReference>
<dbReference type="InterPro" id="IPR035963">
    <property type="entry name" value="FERM_2"/>
</dbReference>
<feature type="region of interest" description="Disordered" evidence="1">
    <location>
        <begin position="470"/>
        <end position="502"/>
    </location>
</feature>
<dbReference type="STRING" id="6182.A0A4Z2DM46"/>
<dbReference type="InterPro" id="IPR014352">
    <property type="entry name" value="FERM/acyl-CoA-bd_prot_sf"/>
</dbReference>
<evidence type="ECO:0000256" key="1">
    <source>
        <dbReference type="SAM" id="MobiDB-lite"/>
    </source>
</evidence>
<dbReference type="Proteomes" id="UP000311919">
    <property type="component" value="Unassembled WGS sequence"/>
</dbReference>
<feature type="domain" description="FERM" evidence="3">
    <location>
        <begin position="36"/>
        <end position="411"/>
    </location>
</feature>
<feature type="region of interest" description="Disordered" evidence="1">
    <location>
        <begin position="529"/>
        <end position="553"/>
    </location>
</feature>
<keyword evidence="2" id="KW-0472">Membrane</keyword>
<accession>A0A4Z2DM46</accession>
<feature type="region of interest" description="Disordered" evidence="1">
    <location>
        <begin position="1"/>
        <end position="25"/>
    </location>
</feature>
<dbReference type="Gene3D" id="3.10.20.90">
    <property type="entry name" value="Phosphatidylinositol 3-kinase Catalytic Subunit, Chain A, domain 1"/>
    <property type="match status" value="1"/>
</dbReference>
<dbReference type="Gene3D" id="1.20.80.10">
    <property type="match status" value="1"/>
</dbReference>
<dbReference type="Pfam" id="PF09379">
    <property type="entry name" value="FERM_N"/>
    <property type="match status" value="1"/>
</dbReference>
<feature type="compositionally biased region" description="Basic and acidic residues" evidence="1">
    <location>
        <begin position="485"/>
        <end position="502"/>
    </location>
</feature>
<reference evidence="4 5" key="1">
    <citation type="submission" date="2019-03" db="EMBL/GenBank/DDBJ databases">
        <title>An improved genome assembly of the fluke Schistosoma japonicum.</title>
        <authorList>
            <person name="Hu W."/>
            <person name="Luo F."/>
            <person name="Yin M."/>
            <person name="Mo X."/>
            <person name="Sun C."/>
            <person name="Wu Q."/>
            <person name="Zhu B."/>
            <person name="Xiang M."/>
            <person name="Wang J."/>
            <person name="Wang Y."/>
            <person name="Zhang T."/>
            <person name="Xu B."/>
            <person name="Zheng H."/>
            <person name="Feng Z."/>
        </authorList>
    </citation>
    <scope>NUCLEOTIDE SEQUENCE [LARGE SCALE GENOMIC DNA]</scope>
    <source>
        <strain evidence="4">HuSjv2</strain>
        <tissue evidence="4">Worms</tissue>
    </source>
</reference>
<dbReference type="InterPro" id="IPR018979">
    <property type="entry name" value="FERM_N"/>
</dbReference>
<evidence type="ECO:0000259" key="3">
    <source>
        <dbReference type="PROSITE" id="PS50057"/>
    </source>
</evidence>
<dbReference type="PRINTS" id="PR00935">
    <property type="entry name" value="BAND41"/>
</dbReference>
<evidence type="ECO:0000313" key="4">
    <source>
        <dbReference type="EMBL" id="TNN17573.1"/>
    </source>
</evidence>
<dbReference type="InterPro" id="IPR029071">
    <property type="entry name" value="Ubiquitin-like_domsf"/>
</dbReference>
<dbReference type="SMART" id="SM01196">
    <property type="entry name" value="FERM_C"/>
    <property type="match status" value="1"/>
</dbReference>
<feature type="region of interest" description="Disordered" evidence="1">
    <location>
        <begin position="295"/>
        <end position="317"/>
    </location>
</feature>
<dbReference type="Pfam" id="PF09380">
    <property type="entry name" value="FERM_C"/>
    <property type="match status" value="1"/>
</dbReference>
<dbReference type="GO" id="GO:0005856">
    <property type="term" value="C:cytoskeleton"/>
    <property type="evidence" value="ECO:0007669"/>
    <property type="project" value="TreeGrafter"/>
</dbReference>
<dbReference type="PROSITE" id="PS50057">
    <property type="entry name" value="FERM_3"/>
    <property type="match status" value="1"/>
</dbReference>
<dbReference type="InterPro" id="IPR018980">
    <property type="entry name" value="FERM_PH-like_C"/>
</dbReference>
<dbReference type="PANTHER" id="PTHR23280:SF32">
    <property type="entry name" value="FI22325P1"/>
    <property type="match status" value="1"/>
</dbReference>
<comment type="caution">
    <text evidence="4">The sequence shown here is derived from an EMBL/GenBank/DDBJ whole genome shotgun (WGS) entry which is preliminary data.</text>
</comment>
<name>A0A4Z2DM46_SCHJA</name>
<dbReference type="CDD" id="cd14473">
    <property type="entry name" value="FERM_B-lobe"/>
    <property type="match status" value="1"/>
</dbReference>
<dbReference type="SMART" id="SM00295">
    <property type="entry name" value="B41"/>
    <property type="match status" value="1"/>
</dbReference>
<dbReference type="Pfam" id="PF00373">
    <property type="entry name" value="FERM_M"/>
    <property type="match status" value="1"/>
</dbReference>
<feature type="compositionally biased region" description="Basic and acidic residues" evidence="1">
    <location>
        <begin position="538"/>
        <end position="553"/>
    </location>
</feature>
<evidence type="ECO:0000256" key="2">
    <source>
        <dbReference type="SAM" id="Phobius"/>
    </source>
</evidence>
<dbReference type="SUPFAM" id="SSF54236">
    <property type="entry name" value="Ubiquitin-like"/>
    <property type="match status" value="1"/>
</dbReference>
<organism evidence="4 5">
    <name type="scientific">Schistosoma japonicum</name>
    <name type="common">Blood fluke</name>
    <dbReference type="NCBI Taxonomy" id="6182"/>
    <lineage>
        <taxon>Eukaryota</taxon>
        <taxon>Metazoa</taxon>
        <taxon>Spiralia</taxon>
        <taxon>Lophotrochozoa</taxon>
        <taxon>Platyhelminthes</taxon>
        <taxon>Trematoda</taxon>
        <taxon>Digenea</taxon>
        <taxon>Strigeidida</taxon>
        <taxon>Schistosomatoidea</taxon>
        <taxon>Schistosomatidae</taxon>
        <taxon>Schistosoma</taxon>
    </lineage>
</organism>
<keyword evidence="2" id="KW-1133">Transmembrane helix</keyword>
<feature type="compositionally biased region" description="Polar residues" evidence="1">
    <location>
        <begin position="296"/>
        <end position="308"/>
    </location>
</feature>
<dbReference type="Gene3D" id="2.30.29.30">
    <property type="entry name" value="Pleckstrin-homology domain (PH domain)/Phosphotyrosine-binding domain (PTB)"/>
    <property type="match status" value="1"/>
</dbReference>
<dbReference type="OrthoDB" id="6266673at2759"/>
<feature type="compositionally biased region" description="Basic residues" evidence="1">
    <location>
        <begin position="1"/>
        <end position="16"/>
    </location>
</feature>
<protein>
    <submittedName>
        <fullName evidence="4">FERM domain-containing protein</fullName>
    </submittedName>
</protein>
<dbReference type="InterPro" id="IPR011993">
    <property type="entry name" value="PH-like_dom_sf"/>
</dbReference>
<dbReference type="GO" id="GO:0031032">
    <property type="term" value="P:actomyosin structure organization"/>
    <property type="evidence" value="ECO:0007669"/>
    <property type="project" value="TreeGrafter"/>
</dbReference>
<dbReference type="InterPro" id="IPR000299">
    <property type="entry name" value="FERM_domain"/>
</dbReference>